<dbReference type="Proteomes" id="UP000054018">
    <property type="component" value="Unassembled WGS sequence"/>
</dbReference>
<name>A0A0C9ZCX1_9AGAM</name>
<keyword evidence="2" id="KW-1185">Reference proteome</keyword>
<reference evidence="2" key="2">
    <citation type="submission" date="2015-01" db="EMBL/GenBank/DDBJ databases">
        <title>Evolutionary Origins and Diversification of the Mycorrhizal Mutualists.</title>
        <authorList>
            <consortium name="DOE Joint Genome Institute"/>
            <consortium name="Mycorrhizal Genomics Consortium"/>
            <person name="Kohler A."/>
            <person name="Kuo A."/>
            <person name="Nagy L.G."/>
            <person name="Floudas D."/>
            <person name="Copeland A."/>
            <person name="Barry K.W."/>
            <person name="Cichocki N."/>
            <person name="Veneault-Fourrey C."/>
            <person name="LaButti K."/>
            <person name="Lindquist E.A."/>
            <person name="Lipzen A."/>
            <person name="Lundell T."/>
            <person name="Morin E."/>
            <person name="Murat C."/>
            <person name="Riley R."/>
            <person name="Ohm R."/>
            <person name="Sun H."/>
            <person name="Tunlid A."/>
            <person name="Henrissat B."/>
            <person name="Grigoriev I.V."/>
            <person name="Hibbett D.S."/>
            <person name="Martin F."/>
        </authorList>
    </citation>
    <scope>NUCLEOTIDE SEQUENCE [LARGE SCALE GENOMIC DNA]</scope>
    <source>
        <strain evidence="2">441</strain>
    </source>
</reference>
<evidence type="ECO:0000313" key="2">
    <source>
        <dbReference type="Proteomes" id="UP000054018"/>
    </source>
</evidence>
<organism evidence="1 2">
    <name type="scientific">Pisolithus microcarpus 441</name>
    <dbReference type="NCBI Taxonomy" id="765257"/>
    <lineage>
        <taxon>Eukaryota</taxon>
        <taxon>Fungi</taxon>
        <taxon>Dikarya</taxon>
        <taxon>Basidiomycota</taxon>
        <taxon>Agaricomycotina</taxon>
        <taxon>Agaricomycetes</taxon>
        <taxon>Agaricomycetidae</taxon>
        <taxon>Boletales</taxon>
        <taxon>Sclerodermatineae</taxon>
        <taxon>Pisolithaceae</taxon>
        <taxon>Pisolithus</taxon>
    </lineage>
</organism>
<evidence type="ECO:0000313" key="1">
    <source>
        <dbReference type="EMBL" id="KIK20292.1"/>
    </source>
</evidence>
<protein>
    <submittedName>
        <fullName evidence="1">Uncharacterized protein</fullName>
    </submittedName>
</protein>
<dbReference type="AlphaFoldDB" id="A0A0C9ZCX1"/>
<sequence length="68" mass="7908">MRLWGYSSTLSRRPGRLSRYPSSFCLRQHPLHRLPGDMHFYFLQPMIVTYTNSVGCADGSRVQTYVVL</sequence>
<dbReference type="HOGENOM" id="CLU_2794933_0_0_1"/>
<accession>A0A0C9ZCX1</accession>
<reference evidence="1 2" key="1">
    <citation type="submission" date="2014-04" db="EMBL/GenBank/DDBJ databases">
        <authorList>
            <consortium name="DOE Joint Genome Institute"/>
            <person name="Kuo A."/>
            <person name="Kohler A."/>
            <person name="Costa M.D."/>
            <person name="Nagy L.G."/>
            <person name="Floudas D."/>
            <person name="Copeland A."/>
            <person name="Barry K.W."/>
            <person name="Cichocki N."/>
            <person name="Veneault-Fourrey C."/>
            <person name="LaButti K."/>
            <person name="Lindquist E.A."/>
            <person name="Lipzen A."/>
            <person name="Lundell T."/>
            <person name="Morin E."/>
            <person name="Murat C."/>
            <person name="Sun H."/>
            <person name="Tunlid A."/>
            <person name="Henrissat B."/>
            <person name="Grigoriev I.V."/>
            <person name="Hibbett D.S."/>
            <person name="Martin F."/>
            <person name="Nordberg H.P."/>
            <person name="Cantor M.N."/>
            <person name="Hua S.X."/>
        </authorList>
    </citation>
    <scope>NUCLEOTIDE SEQUENCE [LARGE SCALE GENOMIC DNA]</scope>
    <source>
        <strain evidence="1 2">441</strain>
    </source>
</reference>
<dbReference type="EMBL" id="KN833767">
    <property type="protein sequence ID" value="KIK20292.1"/>
    <property type="molecule type" value="Genomic_DNA"/>
</dbReference>
<gene>
    <name evidence="1" type="ORF">PISMIDRAFT_682376</name>
</gene>
<proteinExistence type="predicted"/>